<dbReference type="EMBL" id="JAQIFT010000016">
    <property type="protein sequence ID" value="MDA3730910.1"/>
    <property type="molecule type" value="Genomic_DNA"/>
</dbReference>
<feature type="transmembrane region" description="Helical" evidence="1">
    <location>
        <begin position="201"/>
        <end position="227"/>
    </location>
</feature>
<reference evidence="2" key="1">
    <citation type="journal article" date="2023" name="Int. J. Syst. Evol. Microbiol.">
        <title>&lt;i&gt;Holtiella tumoricola&lt;/i&gt; gen. nov. sp. nov., isolated from a human clinical sample.</title>
        <authorList>
            <person name="Allen-Vercoe E."/>
            <person name="Daigneault M.C."/>
            <person name="Vancuren S.J."/>
            <person name="Cochrane K."/>
            <person name="O'Neal L.L."/>
            <person name="Sankaranarayanan K."/>
            <person name="Lawson P.A."/>
        </authorList>
    </citation>
    <scope>NUCLEOTIDE SEQUENCE</scope>
    <source>
        <strain evidence="2">CC70A</strain>
    </source>
</reference>
<dbReference type="AlphaFoldDB" id="A0AA42J006"/>
<keyword evidence="1" id="KW-0472">Membrane</keyword>
<feature type="transmembrane region" description="Helical" evidence="1">
    <location>
        <begin position="349"/>
        <end position="370"/>
    </location>
</feature>
<evidence type="ECO:0000313" key="2">
    <source>
        <dbReference type="EMBL" id="MDA3730910.1"/>
    </source>
</evidence>
<comment type="caution">
    <text evidence="2">The sequence shown here is derived from an EMBL/GenBank/DDBJ whole genome shotgun (WGS) entry which is preliminary data.</text>
</comment>
<keyword evidence="1" id="KW-1133">Transmembrane helix</keyword>
<evidence type="ECO:0000313" key="3">
    <source>
        <dbReference type="Proteomes" id="UP001169242"/>
    </source>
</evidence>
<keyword evidence="3" id="KW-1185">Reference proteome</keyword>
<protein>
    <submittedName>
        <fullName evidence="2">YibE/F family protein</fullName>
    </submittedName>
</protein>
<organism evidence="2 3">
    <name type="scientific">Holtiella tumoricola</name>
    <dbReference type="NCBI Taxonomy" id="3018743"/>
    <lineage>
        <taxon>Bacteria</taxon>
        <taxon>Bacillati</taxon>
        <taxon>Bacillota</taxon>
        <taxon>Clostridia</taxon>
        <taxon>Lachnospirales</taxon>
        <taxon>Cellulosilyticaceae</taxon>
        <taxon>Holtiella</taxon>
    </lineage>
</organism>
<sequence>MDEGDRMKYRQWIVGVLIIIFALFLYQFNQAEKVELSNTSGRTFEKAKVVEVVKDNLQEDGSRMGQQIVKLKLLTGDKKGDIVEATSFSGYLYGADCTVGLRVIAQVSVYQDIVVASVYNYDRENMLYLIVVLFIGSIWIIGGRRGLNSVMGLIFTFICIIFLYIPMLYKGYSPFWSAVIVVILTTIVSLYLIGGTTYKTLSAILGTIGGVVIAGVFATLFGALTHISGNNVGDIEELVFISSVTDLQVSGLLFSGILISSLGAVMDVSMSIASTIQEIYIQNPILDRKELFKSGMRVGRDMMGTMSNTLILAFTGGSINTLIFIYAYSMQYHQVMNMYDIGIEILQGVTGSLGVILTVPMVSLIAACLIPKEKQESI</sequence>
<feature type="transmembrane region" description="Helical" evidence="1">
    <location>
        <begin position="12"/>
        <end position="28"/>
    </location>
</feature>
<feature type="transmembrane region" description="Helical" evidence="1">
    <location>
        <begin position="310"/>
        <end position="329"/>
    </location>
</feature>
<name>A0AA42J006_9FIRM</name>
<dbReference type="RefSeq" id="WP_271011400.1">
    <property type="nucleotide sequence ID" value="NZ_JAQIFT010000016.1"/>
</dbReference>
<dbReference type="PANTHER" id="PTHR41771:SF1">
    <property type="entry name" value="MEMBRANE PROTEIN"/>
    <property type="match status" value="1"/>
</dbReference>
<proteinExistence type="predicted"/>
<accession>A0AA42J006</accession>
<dbReference type="PANTHER" id="PTHR41771">
    <property type="entry name" value="MEMBRANE PROTEIN-RELATED"/>
    <property type="match status" value="1"/>
</dbReference>
<gene>
    <name evidence="2" type="ORF">PBV87_05270</name>
</gene>
<feature type="transmembrane region" description="Helical" evidence="1">
    <location>
        <begin position="126"/>
        <end position="143"/>
    </location>
</feature>
<dbReference type="Proteomes" id="UP001169242">
    <property type="component" value="Unassembled WGS sequence"/>
</dbReference>
<feature type="transmembrane region" description="Helical" evidence="1">
    <location>
        <begin position="247"/>
        <end position="266"/>
    </location>
</feature>
<dbReference type="InterPro" id="IPR012507">
    <property type="entry name" value="YibE_F"/>
</dbReference>
<keyword evidence="1" id="KW-0812">Transmembrane</keyword>
<evidence type="ECO:0000256" key="1">
    <source>
        <dbReference type="SAM" id="Phobius"/>
    </source>
</evidence>
<feature type="transmembrane region" description="Helical" evidence="1">
    <location>
        <begin position="150"/>
        <end position="169"/>
    </location>
</feature>
<dbReference type="Pfam" id="PF07907">
    <property type="entry name" value="YibE_F"/>
    <property type="match status" value="1"/>
</dbReference>
<feature type="transmembrane region" description="Helical" evidence="1">
    <location>
        <begin position="175"/>
        <end position="194"/>
    </location>
</feature>